<evidence type="ECO:0000313" key="1">
    <source>
        <dbReference type="EMBL" id="BAU87944.1"/>
    </source>
</evidence>
<sequence length="192" mass="20653">MRSNQWWRRSRKARERLPGIVQRAPAGVLDPAVADKSILTTTSWGRNGAERGSRRALAAQMAAAASGFPWGTQRGGGPQGCDARGQARTVVALWLIGQVERPVAATSTRTSIRTGDGKQKVMEVPRSDLGSVDYGSSELAYANQLLEQSGARERIWANWTVLTAPTTTVDQALPLLELDRAAAETPKGSPCE</sequence>
<dbReference type="EMBL" id="AP017424">
    <property type="protein sequence ID" value="BAU87944.1"/>
    <property type="molecule type" value="Genomic_DNA"/>
</dbReference>
<accession>A0A160P8T5</accession>
<dbReference type="Proteomes" id="UP000217676">
    <property type="component" value="Chromosome"/>
</dbReference>
<keyword evidence="2" id="KW-1185">Reference proteome</keyword>
<evidence type="ECO:0000313" key="2">
    <source>
        <dbReference type="Proteomes" id="UP000217676"/>
    </source>
</evidence>
<organism evidence="1 2">
    <name type="scientific">Streptomyces laurentii</name>
    <dbReference type="NCBI Taxonomy" id="39478"/>
    <lineage>
        <taxon>Bacteria</taxon>
        <taxon>Bacillati</taxon>
        <taxon>Actinomycetota</taxon>
        <taxon>Actinomycetes</taxon>
        <taxon>Kitasatosporales</taxon>
        <taxon>Streptomycetaceae</taxon>
        <taxon>Streptomyces</taxon>
    </lineage>
</organism>
<reference evidence="1 2" key="1">
    <citation type="journal article" date="2016" name="Genome Announc.">
        <title>Complete Genome Sequence of Thiostrepton-Producing Streptomyces laurentii ATCC 31255.</title>
        <authorList>
            <person name="Doi K."/>
            <person name="Fujino Y."/>
            <person name="Nagayoshi Y."/>
            <person name="Ohshima T."/>
            <person name="Ogata S."/>
        </authorList>
    </citation>
    <scope>NUCLEOTIDE SEQUENCE [LARGE SCALE GENOMIC DNA]</scope>
    <source>
        <strain evidence="1 2">ATCC 31255</strain>
    </source>
</reference>
<gene>
    <name evidence="1" type="ORF">SLA_7078</name>
</gene>
<name>A0A160P8T5_STRLU</name>
<dbReference type="AlphaFoldDB" id="A0A160P8T5"/>
<proteinExistence type="predicted"/>
<dbReference type="KEGG" id="slau:SLA_7078"/>
<protein>
    <submittedName>
        <fullName evidence="1">Uncharacterized protein</fullName>
    </submittedName>
</protein>